<sequence>MNVPLGKRTFIEEARRAQIIECAIEAIATLGYTRTSLAKIAELAELSPGSISYHFGSKDELIQAVVAEVAMMATSMMEPAIVAQSTATDALRVYFETNLAFMDRHRKPLFALVEIVTHACGGTETPGPYAAQHETALRDIEKVLAWGRTTGEFREFDPRSMAIAIRGAVDAVPAELLRNPDLDLELLARELVTLFTLATRRRP</sequence>
<feature type="domain" description="HTH tetR-type" evidence="5">
    <location>
        <begin position="13"/>
        <end position="73"/>
    </location>
</feature>
<evidence type="ECO:0000256" key="1">
    <source>
        <dbReference type="ARBA" id="ARBA00023015"/>
    </source>
</evidence>
<accession>A0A919R3S9</accession>
<name>A0A919R3S9_9ACTN</name>
<dbReference type="PANTHER" id="PTHR30055:SF234">
    <property type="entry name" value="HTH-TYPE TRANSCRIPTIONAL REGULATOR BETI"/>
    <property type="match status" value="1"/>
</dbReference>
<dbReference type="Proteomes" id="UP000655287">
    <property type="component" value="Unassembled WGS sequence"/>
</dbReference>
<dbReference type="AlphaFoldDB" id="A0A919R3S9"/>
<dbReference type="InterPro" id="IPR036271">
    <property type="entry name" value="Tet_transcr_reg_TetR-rel_C_sf"/>
</dbReference>
<keyword evidence="2 4" id="KW-0238">DNA-binding</keyword>
<dbReference type="SUPFAM" id="SSF46689">
    <property type="entry name" value="Homeodomain-like"/>
    <property type="match status" value="1"/>
</dbReference>
<dbReference type="SUPFAM" id="SSF48498">
    <property type="entry name" value="Tetracyclin repressor-like, C-terminal domain"/>
    <property type="match status" value="1"/>
</dbReference>
<keyword evidence="3" id="KW-0804">Transcription</keyword>
<organism evidence="6 7">
    <name type="scientific">Sphaerisporangium rufum</name>
    <dbReference type="NCBI Taxonomy" id="1381558"/>
    <lineage>
        <taxon>Bacteria</taxon>
        <taxon>Bacillati</taxon>
        <taxon>Actinomycetota</taxon>
        <taxon>Actinomycetes</taxon>
        <taxon>Streptosporangiales</taxon>
        <taxon>Streptosporangiaceae</taxon>
        <taxon>Sphaerisporangium</taxon>
    </lineage>
</organism>
<dbReference type="InterPro" id="IPR001647">
    <property type="entry name" value="HTH_TetR"/>
</dbReference>
<dbReference type="Pfam" id="PF00440">
    <property type="entry name" value="TetR_N"/>
    <property type="match status" value="1"/>
</dbReference>
<dbReference type="PROSITE" id="PS01081">
    <property type="entry name" value="HTH_TETR_1"/>
    <property type="match status" value="1"/>
</dbReference>
<evidence type="ECO:0000256" key="3">
    <source>
        <dbReference type="ARBA" id="ARBA00023163"/>
    </source>
</evidence>
<dbReference type="Gene3D" id="1.10.357.10">
    <property type="entry name" value="Tetracycline Repressor, domain 2"/>
    <property type="match status" value="1"/>
</dbReference>
<gene>
    <name evidence="6" type="ORF">Sru01_40210</name>
</gene>
<dbReference type="InterPro" id="IPR050109">
    <property type="entry name" value="HTH-type_TetR-like_transc_reg"/>
</dbReference>
<evidence type="ECO:0000313" key="7">
    <source>
        <dbReference type="Proteomes" id="UP000655287"/>
    </source>
</evidence>
<evidence type="ECO:0000259" key="5">
    <source>
        <dbReference type="PROSITE" id="PS50977"/>
    </source>
</evidence>
<evidence type="ECO:0000313" key="6">
    <source>
        <dbReference type="EMBL" id="GII79039.1"/>
    </source>
</evidence>
<dbReference type="PROSITE" id="PS50977">
    <property type="entry name" value="HTH_TETR_2"/>
    <property type="match status" value="1"/>
</dbReference>
<dbReference type="GO" id="GO:0003700">
    <property type="term" value="F:DNA-binding transcription factor activity"/>
    <property type="evidence" value="ECO:0007669"/>
    <property type="project" value="TreeGrafter"/>
</dbReference>
<keyword evidence="7" id="KW-1185">Reference proteome</keyword>
<dbReference type="Gene3D" id="1.10.10.60">
    <property type="entry name" value="Homeodomain-like"/>
    <property type="match status" value="1"/>
</dbReference>
<proteinExistence type="predicted"/>
<protein>
    <submittedName>
        <fullName evidence="6">TetR family transcriptional regulator</fullName>
    </submittedName>
</protein>
<evidence type="ECO:0000256" key="4">
    <source>
        <dbReference type="PROSITE-ProRule" id="PRU00335"/>
    </source>
</evidence>
<dbReference type="PRINTS" id="PR00455">
    <property type="entry name" value="HTHTETR"/>
</dbReference>
<feature type="DNA-binding region" description="H-T-H motif" evidence="4">
    <location>
        <begin position="36"/>
        <end position="55"/>
    </location>
</feature>
<evidence type="ECO:0000256" key="2">
    <source>
        <dbReference type="ARBA" id="ARBA00023125"/>
    </source>
</evidence>
<comment type="caution">
    <text evidence="6">The sequence shown here is derived from an EMBL/GenBank/DDBJ whole genome shotgun (WGS) entry which is preliminary data.</text>
</comment>
<dbReference type="EMBL" id="BOOU01000054">
    <property type="protein sequence ID" value="GII79039.1"/>
    <property type="molecule type" value="Genomic_DNA"/>
</dbReference>
<dbReference type="PANTHER" id="PTHR30055">
    <property type="entry name" value="HTH-TYPE TRANSCRIPTIONAL REGULATOR RUTR"/>
    <property type="match status" value="1"/>
</dbReference>
<keyword evidence="1" id="KW-0805">Transcription regulation</keyword>
<reference evidence="6" key="1">
    <citation type="submission" date="2021-01" db="EMBL/GenBank/DDBJ databases">
        <title>Whole genome shotgun sequence of Sphaerisporangium rufum NBRC 109079.</title>
        <authorList>
            <person name="Komaki H."/>
            <person name="Tamura T."/>
        </authorList>
    </citation>
    <scope>NUCLEOTIDE SEQUENCE</scope>
    <source>
        <strain evidence="6">NBRC 109079</strain>
    </source>
</reference>
<dbReference type="GO" id="GO:0000976">
    <property type="term" value="F:transcription cis-regulatory region binding"/>
    <property type="evidence" value="ECO:0007669"/>
    <property type="project" value="TreeGrafter"/>
</dbReference>
<dbReference type="InterPro" id="IPR023772">
    <property type="entry name" value="DNA-bd_HTH_TetR-type_CS"/>
</dbReference>
<dbReference type="InterPro" id="IPR009057">
    <property type="entry name" value="Homeodomain-like_sf"/>
</dbReference>